<evidence type="ECO:0000313" key="2">
    <source>
        <dbReference type="Proteomes" id="UP001566476"/>
    </source>
</evidence>
<evidence type="ECO:0000313" key="1">
    <source>
        <dbReference type="EMBL" id="MEZ0493796.1"/>
    </source>
</evidence>
<dbReference type="Proteomes" id="UP001566476">
    <property type="component" value="Unassembled WGS sequence"/>
</dbReference>
<evidence type="ECO:0008006" key="3">
    <source>
        <dbReference type="Google" id="ProtNLM"/>
    </source>
</evidence>
<dbReference type="RefSeq" id="WP_370720040.1">
    <property type="nucleotide sequence ID" value="NZ_JBGGTQ010000008.1"/>
</dbReference>
<keyword evidence="2" id="KW-1185">Reference proteome</keyword>
<name>A0ABV4I948_9ACTN</name>
<gene>
    <name evidence="1" type="ORF">AB2L28_16275</name>
</gene>
<reference evidence="1 2" key="1">
    <citation type="submission" date="2024-07" db="EMBL/GenBank/DDBJ databases">
        <authorList>
            <person name="Thanompreechachai J."/>
            <person name="Duangmal K."/>
        </authorList>
    </citation>
    <scope>NUCLEOTIDE SEQUENCE [LARGE SCALE GENOMIC DNA]</scope>
    <source>
        <strain evidence="1 2">TBRC 1896</strain>
    </source>
</reference>
<dbReference type="EMBL" id="JBGGTQ010000008">
    <property type="protein sequence ID" value="MEZ0493796.1"/>
    <property type="molecule type" value="Genomic_DNA"/>
</dbReference>
<organism evidence="1 2">
    <name type="scientific">Kineococcus mangrovi</name>
    <dbReference type="NCBI Taxonomy" id="1660183"/>
    <lineage>
        <taxon>Bacteria</taxon>
        <taxon>Bacillati</taxon>
        <taxon>Actinomycetota</taxon>
        <taxon>Actinomycetes</taxon>
        <taxon>Kineosporiales</taxon>
        <taxon>Kineosporiaceae</taxon>
        <taxon>Kineococcus</taxon>
    </lineage>
</organism>
<comment type="caution">
    <text evidence="1">The sequence shown here is derived from an EMBL/GenBank/DDBJ whole genome shotgun (WGS) entry which is preliminary data.</text>
</comment>
<accession>A0ABV4I948</accession>
<protein>
    <recommendedName>
        <fullName evidence="3">SUKH-4 immunity protein of toxin-antitoxin system</fullName>
    </recommendedName>
</protein>
<sequence>MIGSLIPLAYADLDWGLCPRERLEHLLATNGVNFVREREVWSELLSRARASDVESEIAGSSGVHSVLPPEGVSWTRWAEWLDRRLNEVAADPSSTVDLPPHLPAWRSYTAEVEAEAEAEAVVRRALAGVMLPVTPTVRDFVVVDAGETVGTVLRADDDSTEPRPTASRFLGVVLERTDRLRVVRVNVVDTRRDERSSRWISRWPVLTAVLGGWFSDAALGAGDPWFQQATMLASESDAVLAELVREGRELLLLSDADLHAFAASSGSCIQPPHLRWWFEWMFWRIETFDWKRPS</sequence>
<proteinExistence type="predicted"/>